<accession>A0A1R0ZJK2</accession>
<evidence type="ECO:0000313" key="1">
    <source>
        <dbReference type="EMBL" id="OME71488.1"/>
    </source>
</evidence>
<dbReference type="EMBL" id="MPTW01000004">
    <property type="protein sequence ID" value="OME71488.1"/>
    <property type="molecule type" value="Genomic_DNA"/>
</dbReference>
<organism evidence="1 2">
    <name type="scientific">Paenibacillus odorifer</name>
    <dbReference type="NCBI Taxonomy" id="189426"/>
    <lineage>
        <taxon>Bacteria</taxon>
        <taxon>Bacillati</taxon>
        <taxon>Bacillota</taxon>
        <taxon>Bacilli</taxon>
        <taxon>Bacillales</taxon>
        <taxon>Paenibacillaceae</taxon>
        <taxon>Paenibacillus</taxon>
    </lineage>
</organism>
<gene>
    <name evidence="1" type="ORF">BSK65_10635</name>
</gene>
<sequence length="86" mass="9503">MNNGDQYDIQEDFCYAHIVNRHGKGMTAGAMVPLVLSKLHSSNLVTKRTPNAAALHVSFIRRLLAGKCSKYPAKYTDTVIAQLKNV</sequence>
<protein>
    <submittedName>
        <fullName evidence="1">Uncharacterized protein</fullName>
    </submittedName>
</protein>
<dbReference type="AlphaFoldDB" id="A0A1R0ZJK2"/>
<dbReference type="Proteomes" id="UP000187425">
    <property type="component" value="Unassembled WGS sequence"/>
</dbReference>
<evidence type="ECO:0000313" key="2">
    <source>
        <dbReference type="Proteomes" id="UP000187425"/>
    </source>
</evidence>
<name>A0A1R0ZJK2_9BACL</name>
<proteinExistence type="predicted"/>
<dbReference type="RefSeq" id="WP_076284394.1">
    <property type="nucleotide sequence ID" value="NZ_MPTW01000004.1"/>
</dbReference>
<reference evidence="1 2" key="1">
    <citation type="submission" date="2016-11" db="EMBL/GenBank/DDBJ databases">
        <title>Paenibacillus species isolates.</title>
        <authorList>
            <person name="Beno S.M."/>
        </authorList>
    </citation>
    <scope>NUCLEOTIDE SEQUENCE [LARGE SCALE GENOMIC DNA]</scope>
    <source>
        <strain evidence="1 2">FSL H7-0443</strain>
    </source>
</reference>
<comment type="caution">
    <text evidence="1">The sequence shown here is derived from an EMBL/GenBank/DDBJ whole genome shotgun (WGS) entry which is preliminary data.</text>
</comment>